<name>A0ABX5HU98_9GAMM</name>
<feature type="transmembrane region" description="Helical" evidence="1">
    <location>
        <begin position="286"/>
        <end position="307"/>
    </location>
</feature>
<proteinExistence type="predicted"/>
<sequence>MDENKDLSVGQPLNYALNNSAAPNDSSSEPELAALWQILYAQGKVKSPHAPETQDTPWYIAVMQAFAAWIAALFLLGFMASLLNVVFDQNEEDIALVVGIVYLGIGLGFYLLAKPQIFVQQFAFAICLSGLLGIAWGLYNIFGYDFSLAWYLCMASILLLLWGLINHSLAQFVFAFCVSACFVGIAAQINLFYLCPSVLVLIVSSLLFNLNRLGRHYQRARMLLYGFALMLLDVQLTHAFSMDYLFDELFNPLQQTLWFSVLQLLIIFVIGSFLLINIYRERQQSLYSLSALSCFIGLVLVSGLSLPMQGLSTAILLILLGNYSNEFWLKSMGIFAALLFVSGYYYSLETTLLLKSAYMMGLGALLLVARVLMWRLFPANKNANENAKEAM</sequence>
<comment type="caution">
    <text evidence="3">The sequence shown here is derived from an EMBL/GenBank/DDBJ whole genome shotgun (WGS) entry which is preliminary data.</text>
</comment>
<feature type="transmembrane region" description="Helical" evidence="1">
    <location>
        <begin position="148"/>
        <end position="164"/>
    </location>
</feature>
<keyword evidence="1" id="KW-0812">Transmembrane</keyword>
<feature type="transmembrane region" description="Helical" evidence="1">
    <location>
        <begin position="327"/>
        <end position="346"/>
    </location>
</feature>
<feature type="transmembrane region" description="Helical" evidence="1">
    <location>
        <begin position="58"/>
        <end position="82"/>
    </location>
</feature>
<feature type="transmembrane region" description="Helical" evidence="1">
    <location>
        <begin position="191"/>
        <end position="210"/>
    </location>
</feature>
<organism evidence="3 4">
    <name type="scientific">Shewanella morhuae</name>
    <dbReference type="NCBI Taxonomy" id="365591"/>
    <lineage>
        <taxon>Bacteria</taxon>
        <taxon>Pseudomonadati</taxon>
        <taxon>Pseudomonadota</taxon>
        <taxon>Gammaproteobacteria</taxon>
        <taxon>Alteromonadales</taxon>
        <taxon>Shewanellaceae</taxon>
        <taxon>Shewanella</taxon>
    </lineage>
</organism>
<dbReference type="Pfam" id="PF14351">
    <property type="entry name" value="DUF4401"/>
    <property type="match status" value="1"/>
</dbReference>
<keyword evidence="4" id="KW-1185">Reference proteome</keyword>
<gene>
    <name evidence="3" type="ORF">C9I43_05690</name>
</gene>
<feature type="transmembrane region" description="Helical" evidence="1">
    <location>
        <begin position="358"/>
        <end position="377"/>
    </location>
</feature>
<feature type="transmembrane region" description="Helical" evidence="1">
    <location>
        <begin position="122"/>
        <end position="142"/>
    </location>
</feature>
<protein>
    <submittedName>
        <fullName evidence="3">DUF4401 domain-containing protein</fullName>
    </submittedName>
</protein>
<dbReference type="EMBL" id="PYSG01000002">
    <property type="protein sequence ID" value="PTA50041.1"/>
    <property type="molecule type" value="Genomic_DNA"/>
</dbReference>
<evidence type="ECO:0000259" key="2">
    <source>
        <dbReference type="Pfam" id="PF14351"/>
    </source>
</evidence>
<feature type="transmembrane region" description="Helical" evidence="1">
    <location>
        <begin position="257"/>
        <end position="279"/>
    </location>
</feature>
<feature type="transmembrane region" description="Helical" evidence="1">
    <location>
        <begin position="94"/>
        <end position="113"/>
    </location>
</feature>
<keyword evidence="1" id="KW-0472">Membrane</keyword>
<evidence type="ECO:0000313" key="3">
    <source>
        <dbReference type="EMBL" id="PTA50041.1"/>
    </source>
</evidence>
<feature type="domain" description="DUF4401" evidence="2">
    <location>
        <begin position="57"/>
        <end position="376"/>
    </location>
</feature>
<dbReference type="RefSeq" id="WP_107882651.1">
    <property type="nucleotide sequence ID" value="NZ_PYSG01000002.1"/>
</dbReference>
<dbReference type="Proteomes" id="UP000240506">
    <property type="component" value="Unassembled WGS sequence"/>
</dbReference>
<accession>A0ABX5HU98</accession>
<dbReference type="InterPro" id="IPR025513">
    <property type="entry name" value="DUF4401"/>
</dbReference>
<reference evidence="3 4" key="1">
    <citation type="submission" date="2018-04" db="EMBL/GenBank/DDBJ databases">
        <title>Genomic sequence of a freshwater isolate of Shewanella morhuae.</title>
        <authorList>
            <person name="Castillo D.E."/>
            <person name="Gram L."/>
        </authorList>
    </citation>
    <scope>NUCLEOTIDE SEQUENCE [LARGE SCALE GENOMIC DNA]</scope>
    <source>
        <strain evidence="3 4">CW7</strain>
    </source>
</reference>
<keyword evidence="1" id="KW-1133">Transmembrane helix</keyword>
<evidence type="ECO:0000313" key="4">
    <source>
        <dbReference type="Proteomes" id="UP000240506"/>
    </source>
</evidence>
<evidence type="ECO:0000256" key="1">
    <source>
        <dbReference type="SAM" id="Phobius"/>
    </source>
</evidence>
<feature type="transmembrane region" description="Helical" evidence="1">
    <location>
        <begin position="222"/>
        <end position="245"/>
    </location>
</feature>